<comment type="subunit">
    <text evidence="7">The basal body constitutes a major portion of the flagellar organelle and consists of four rings (L,P,S, and M) mounted on a central rod.</text>
</comment>
<keyword evidence="10" id="KW-0969">Cilium</keyword>
<reference evidence="9" key="2">
    <citation type="journal article" date="2020" name="mSystems">
        <title>Genome- and Community-Level Interaction Insights into Carbon Utilization and Element Cycling Functions of Hydrothermarchaeota in Hydrothermal Sediment.</title>
        <authorList>
            <person name="Zhou Z."/>
            <person name="Liu Y."/>
            <person name="Xu W."/>
            <person name="Pan J."/>
            <person name="Luo Z.H."/>
            <person name="Li M."/>
        </authorList>
    </citation>
    <scope>NUCLEOTIDE SEQUENCE [LARGE SCALE GENOMIC DNA]</scope>
    <source>
        <strain evidence="9">HyVt-219</strain>
    </source>
</reference>
<proteinExistence type="inferred from homology"/>
<keyword evidence="10" id="KW-0966">Cell projection</keyword>
<evidence type="ECO:0000313" key="11">
    <source>
        <dbReference type="Proteomes" id="UP000267654"/>
    </source>
</evidence>
<name>A0A662D9B1_UNCAE</name>
<evidence type="ECO:0000256" key="3">
    <source>
        <dbReference type="ARBA" id="ARBA00022729"/>
    </source>
</evidence>
<keyword evidence="8" id="KW-1133">Transmembrane helix</keyword>
<reference evidence="10 11" key="1">
    <citation type="submission" date="2018-06" db="EMBL/GenBank/DDBJ databases">
        <title>Extensive metabolic versatility and redundancy in microbially diverse, dynamic hydrothermal sediments.</title>
        <authorList>
            <person name="Dombrowski N."/>
            <person name="Teske A."/>
            <person name="Baker B.J."/>
        </authorList>
    </citation>
    <scope>NUCLEOTIDE SEQUENCE [LARGE SCALE GENOMIC DNA]</scope>
    <source>
        <strain evidence="10">B19_G9</strain>
    </source>
</reference>
<dbReference type="GO" id="GO:0009427">
    <property type="term" value="C:bacterial-type flagellum basal body, distal rod, L ring"/>
    <property type="evidence" value="ECO:0007669"/>
    <property type="project" value="InterPro"/>
</dbReference>
<dbReference type="GO" id="GO:0003774">
    <property type="term" value="F:cytoskeletal motor activity"/>
    <property type="evidence" value="ECO:0007669"/>
    <property type="project" value="InterPro"/>
</dbReference>
<comment type="similarity">
    <text evidence="2 7">Belongs to the FlgH family.</text>
</comment>
<keyword evidence="4 7" id="KW-0472">Membrane</keyword>
<dbReference type="Proteomes" id="UP000267654">
    <property type="component" value="Unassembled WGS sequence"/>
</dbReference>
<accession>A0A662D9B1</accession>
<evidence type="ECO:0000256" key="5">
    <source>
        <dbReference type="ARBA" id="ARBA00023143"/>
    </source>
</evidence>
<evidence type="ECO:0000256" key="2">
    <source>
        <dbReference type="ARBA" id="ARBA00006929"/>
    </source>
</evidence>
<comment type="function">
    <text evidence="1 7">Assembles around the rod to form the L-ring and probably protects the motor/basal body from shearing forces during rotation.</text>
</comment>
<evidence type="ECO:0000256" key="1">
    <source>
        <dbReference type="ARBA" id="ARBA00002591"/>
    </source>
</evidence>
<evidence type="ECO:0000256" key="8">
    <source>
        <dbReference type="SAM" id="Phobius"/>
    </source>
</evidence>
<comment type="caution">
    <text evidence="10">The sequence shown here is derived from an EMBL/GenBank/DDBJ whole genome shotgun (WGS) entry which is preliminary data.</text>
</comment>
<protein>
    <recommendedName>
        <fullName evidence="7">Flagellar L-ring protein</fullName>
    </recommendedName>
    <alternativeName>
        <fullName evidence="7">Basal body L-ring protein</fullName>
    </alternativeName>
</protein>
<gene>
    <name evidence="7" type="primary">flgH</name>
    <name evidence="10" type="ORF">DRI96_04675</name>
    <name evidence="9" type="ORF">ENG47_05265</name>
</gene>
<sequence length="209" mass="23326">MKNLPISPYFIMIGTLIILLNWIFPVQAERITSLFTTPKACRVGDTVTIIISEFSTASQTAKTDFGKGDKLSTKFTLPQTGKFTLPQTGKFTLPQIELPETGWEYSSSYDGSGSTQHRGSLSAKITAEVVEVLPNGNLRIKGKREIEVNQEKQIIYIEGIIRPDDIGKNNTVYSMNIAQAKIKYEGIGAINEAQRPGILSRLFHWLRIF</sequence>
<dbReference type="AlphaFoldDB" id="A0A662D9B1"/>
<dbReference type="PRINTS" id="PR01008">
    <property type="entry name" value="FLGLRINGFLGH"/>
</dbReference>
<keyword evidence="3" id="KW-0732">Signal</keyword>
<keyword evidence="10" id="KW-0282">Flagellum</keyword>
<dbReference type="Proteomes" id="UP000885660">
    <property type="component" value="Unassembled WGS sequence"/>
</dbReference>
<evidence type="ECO:0000256" key="4">
    <source>
        <dbReference type="ARBA" id="ARBA00023136"/>
    </source>
</evidence>
<evidence type="ECO:0000313" key="9">
    <source>
        <dbReference type="EMBL" id="HDN85144.1"/>
    </source>
</evidence>
<dbReference type="Pfam" id="PF02107">
    <property type="entry name" value="FlgH"/>
    <property type="match status" value="1"/>
</dbReference>
<evidence type="ECO:0000256" key="6">
    <source>
        <dbReference type="ARBA" id="ARBA00023237"/>
    </source>
</evidence>
<evidence type="ECO:0000256" key="7">
    <source>
        <dbReference type="HAMAP-Rule" id="MF_00415"/>
    </source>
</evidence>
<keyword evidence="5 7" id="KW-0975">Bacterial flagellum</keyword>
<organism evidence="10 11">
    <name type="scientific">Aerophobetes bacterium</name>
    <dbReference type="NCBI Taxonomy" id="2030807"/>
    <lineage>
        <taxon>Bacteria</taxon>
        <taxon>Candidatus Aerophobota</taxon>
    </lineage>
</organism>
<dbReference type="HAMAP" id="MF_00415">
    <property type="entry name" value="FlgH"/>
    <property type="match status" value="1"/>
</dbReference>
<dbReference type="PANTHER" id="PTHR34933:SF1">
    <property type="entry name" value="FLAGELLAR L-RING PROTEIN"/>
    <property type="match status" value="1"/>
</dbReference>
<feature type="transmembrane region" description="Helical" evidence="8">
    <location>
        <begin position="6"/>
        <end position="24"/>
    </location>
</feature>
<comment type="subcellular location">
    <subcellularLocation>
        <location evidence="7">Cell outer membrane</location>
    </subcellularLocation>
    <subcellularLocation>
        <location evidence="7">Bacterial flagellum basal body</location>
    </subcellularLocation>
</comment>
<dbReference type="GO" id="GO:0009279">
    <property type="term" value="C:cell outer membrane"/>
    <property type="evidence" value="ECO:0007669"/>
    <property type="project" value="UniProtKB-SubCell"/>
</dbReference>
<dbReference type="EMBL" id="DRBC01000323">
    <property type="protein sequence ID" value="HDN85144.1"/>
    <property type="molecule type" value="Genomic_DNA"/>
</dbReference>
<evidence type="ECO:0000313" key="10">
    <source>
        <dbReference type="EMBL" id="RLE12354.1"/>
    </source>
</evidence>
<keyword evidence="8" id="KW-0812">Transmembrane</keyword>
<dbReference type="GO" id="GO:0071973">
    <property type="term" value="P:bacterial-type flagellum-dependent cell motility"/>
    <property type="evidence" value="ECO:0007669"/>
    <property type="project" value="InterPro"/>
</dbReference>
<dbReference type="PANTHER" id="PTHR34933">
    <property type="entry name" value="FLAGELLAR L-RING PROTEIN"/>
    <property type="match status" value="1"/>
</dbReference>
<keyword evidence="6 7" id="KW-0998">Cell outer membrane</keyword>
<dbReference type="EMBL" id="QMQB01000165">
    <property type="protein sequence ID" value="RLE12354.1"/>
    <property type="molecule type" value="Genomic_DNA"/>
</dbReference>
<dbReference type="InterPro" id="IPR000527">
    <property type="entry name" value="Flag_Lring"/>
</dbReference>